<proteinExistence type="inferred from homology"/>
<keyword evidence="6" id="KW-1185">Reference proteome</keyword>
<dbReference type="PANTHER" id="PTHR43792">
    <property type="entry name" value="GNAT FAMILY, PUTATIVE (AFU_ORTHOLOGUE AFUA_3G00765)-RELATED-RELATED"/>
    <property type="match status" value="1"/>
</dbReference>
<dbReference type="Proteomes" id="UP000831290">
    <property type="component" value="Chromosome"/>
</dbReference>
<keyword evidence="2" id="KW-0012">Acyltransferase</keyword>
<accession>A0A9E6ZVT4</accession>
<feature type="domain" description="N-acetyltransferase" evidence="4">
    <location>
        <begin position="10"/>
        <end position="180"/>
    </location>
</feature>
<dbReference type="InterPro" id="IPR051531">
    <property type="entry name" value="N-acetyltransferase"/>
</dbReference>
<evidence type="ECO:0000313" key="6">
    <source>
        <dbReference type="Proteomes" id="UP000831290"/>
    </source>
</evidence>
<keyword evidence="1" id="KW-0808">Transferase</keyword>
<sequence length="195" mass="23076">MNTKNFKEGFLLREVEIEDLNNFYNLIDSNREIIQRFLAGLVSKTTSLASTRVFIDDAKKRKVQRKYFIYVIVDKLSNEFIMFFDLKNIDWSIPKAEMGCFIDKEYKGKGLTTNYMNFFLDYCFNELELKKVFLRTHITNVPMRIIADKCGFQREGVIRSDYRTSFGELIDVFYYGLLKEDYVEFRQNLSPGTGQ</sequence>
<evidence type="ECO:0000256" key="2">
    <source>
        <dbReference type="ARBA" id="ARBA00023315"/>
    </source>
</evidence>
<comment type="similarity">
    <text evidence="3">Belongs to the acetyltransferase family. RimJ subfamily.</text>
</comment>
<organism evidence="5 6">
    <name type="scientific">Abyssalbus ytuae</name>
    <dbReference type="NCBI Taxonomy" id="2926907"/>
    <lineage>
        <taxon>Bacteria</taxon>
        <taxon>Pseudomonadati</taxon>
        <taxon>Bacteroidota</taxon>
        <taxon>Flavobacteriia</taxon>
        <taxon>Flavobacteriales</taxon>
        <taxon>Flavobacteriaceae</taxon>
        <taxon>Abyssalbus</taxon>
    </lineage>
</organism>
<evidence type="ECO:0000256" key="1">
    <source>
        <dbReference type="ARBA" id="ARBA00022679"/>
    </source>
</evidence>
<protein>
    <submittedName>
        <fullName evidence="5">GNAT family N-acetyltransferase</fullName>
    </submittedName>
</protein>
<dbReference type="PROSITE" id="PS51186">
    <property type="entry name" value="GNAT"/>
    <property type="match status" value="1"/>
</dbReference>
<evidence type="ECO:0000256" key="3">
    <source>
        <dbReference type="ARBA" id="ARBA00038502"/>
    </source>
</evidence>
<evidence type="ECO:0000313" key="5">
    <source>
        <dbReference type="EMBL" id="UOB16147.1"/>
    </source>
</evidence>
<dbReference type="PANTHER" id="PTHR43792:SF8">
    <property type="entry name" value="[RIBOSOMAL PROTEIN US5]-ALANINE N-ACETYLTRANSFERASE"/>
    <property type="match status" value="1"/>
</dbReference>
<dbReference type="InterPro" id="IPR016181">
    <property type="entry name" value="Acyl_CoA_acyltransferase"/>
</dbReference>
<dbReference type="KEGG" id="fbm:MQE35_10400"/>
<dbReference type="AlphaFoldDB" id="A0A9E6ZVT4"/>
<dbReference type="InterPro" id="IPR000182">
    <property type="entry name" value="GNAT_dom"/>
</dbReference>
<dbReference type="RefSeq" id="WP_255841308.1">
    <property type="nucleotide sequence ID" value="NZ_CP094358.1"/>
</dbReference>
<evidence type="ECO:0000259" key="4">
    <source>
        <dbReference type="PROSITE" id="PS51186"/>
    </source>
</evidence>
<reference evidence="5" key="1">
    <citation type="submission" date="2022-03" db="EMBL/GenBank/DDBJ databases">
        <title>Description of Abyssus ytuae gen. nov., sp. nov., a novel member of the family Flavobacteriaceae isolated from the sediment of Mariana Trench.</title>
        <authorList>
            <person name="Zhang J."/>
            <person name="Xu X."/>
        </authorList>
    </citation>
    <scope>NUCLEOTIDE SEQUENCE</scope>
    <source>
        <strain evidence="5">MT3330</strain>
    </source>
</reference>
<dbReference type="GO" id="GO:0016747">
    <property type="term" value="F:acyltransferase activity, transferring groups other than amino-acyl groups"/>
    <property type="evidence" value="ECO:0007669"/>
    <property type="project" value="InterPro"/>
</dbReference>
<dbReference type="Gene3D" id="3.40.630.30">
    <property type="match status" value="1"/>
</dbReference>
<name>A0A9E6ZVT4_9FLAO</name>
<gene>
    <name evidence="5" type="ORF">MQE35_10400</name>
</gene>
<dbReference type="SUPFAM" id="SSF55729">
    <property type="entry name" value="Acyl-CoA N-acyltransferases (Nat)"/>
    <property type="match status" value="1"/>
</dbReference>
<dbReference type="Pfam" id="PF13302">
    <property type="entry name" value="Acetyltransf_3"/>
    <property type="match status" value="1"/>
</dbReference>
<dbReference type="EMBL" id="CP094358">
    <property type="protein sequence ID" value="UOB16147.1"/>
    <property type="molecule type" value="Genomic_DNA"/>
</dbReference>